<keyword evidence="1" id="KW-0812">Transmembrane</keyword>
<keyword evidence="1" id="KW-1133">Transmembrane helix</keyword>
<name>A0ABV8S804_9BACL</name>
<dbReference type="Proteomes" id="UP001595755">
    <property type="component" value="Unassembled WGS sequence"/>
</dbReference>
<reference evidence="3" key="1">
    <citation type="journal article" date="2019" name="Int. J. Syst. Evol. Microbiol.">
        <title>The Global Catalogue of Microorganisms (GCM) 10K type strain sequencing project: providing services to taxonomists for standard genome sequencing and annotation.</title>
        <authorList>
            <consortium name="The Broad Institute Genomics Platform"/>
            <consortium name="The Broad Institute Genome Sequencing Center for Infectious Disease"/>
            <person name="Wu L."/>
            <person name="Ma J."/>
        </authorList>
    </citation>
    <scope>NUCLEOTIDE SEQUENCE [LARGE SCALE GENOMIC DNA]</scope>
    <source>
        <strain evidence="3">CGMCC 4.1641</strain>
    </source>
</reference>
<organism evidence="2 3">
    <name type="scientific">Cohnella boryungensis</name>
    <dbReference type="NCBI Taxonomy" id="768479"/>
    <lineage>
        <taxon>Bacteria</taxon>
        <taxon>Bacillati</taxon>
        <taxon>Bacillota</taxon>
        <taxon>Bacilli</taxon>
        <taxon>Bacillales</taxon>
        <taxon>Paenibacillaceae</taxon>
        <taxon>Cohnella</taxon>
    </lineage>
</organism>
<dbReference type="RefSeq" id="WP_204605015.1">
    <property type="nucleotide sequence ID" value="NZ_JBHSED010000014.1"/>
</dbReference>
<feature type="transmembrane region" description="Helical" evidence="1">
    <location>
        <begin position="37"/>
        <end position="58"/>
    </location>
</feature>
<comment type="caution">
    <text evidence="2">The sequence shown here is derived from an EMBL/GenBank/DDBJ whole genome shotgun (WGS) entry which is preliminary data.</text>
</comment>
<evidence type="ECO:0000256" key="1">
    <source>
        <dbReference type="SAM" id="Phobius"/>
    </source>
</evidence>
<keyword evidence="1" id="KW-0472">Membrane</keyword>
<accession>A0ABV8S804</accession>
<evidence type="ECO:0000313" key="3">
    <source>
        <dbReference type="Proteomes" id="UP001595755"/>
    </source>
</evidence>
<evidence type="ECO:0000313" key="2">
    <source>
        <dbReference type="EMBL" id="MFC4303709.1"/>
    </source>
</evidence>
<feature type="transmembrane region" description="Helical" evidence="1">
    <location>
        <begin position="5"/>
        <end position="25"/>
    </location>
</feature>
<proteinExistence type="predicted"/>
<protein>
    <submittedName>
        <fullName evidence="2">ABA4-like family protein</fullName>
    </submittedName>
</protein>
<gene>
    <name evidence="2" type="ORF">ACFO1S_09590</name>
</gene>
<feature type="transmembrane region" description="Helical" evidence="1">
    <location>
        <begin position="111"/>
        <end position="134"/>
    </location>
</feature>
<sequence>MIEALFSIAGIAMLGWLLLILLPKWRFTRFLANTGVFHLYLALLYAVGIITVIAEGGLGFVNDFGSSEGVVRLLSDPDFALLVWLHVLCFDQVIGHYLYRDNMAHRYVPLPIQSVLLFLILMFGPFGFLIYLAIRAFRKSRKPR</sequence>
<dbReference type="InterPro" id="IPR025461">
    <property type="entry name" value="ABA4-like"/>
</dbReference>
<keyword evidence="3" id="KW-1185">Reference proteome</keyword>
<dbReference type="EMBL" id="JBHSED010000014">
    <property type="protein sequence ID" value="MFC4303709.1"/>
    <property type="molecule type" value="Genomic_DNA"/>
</dbReference>
<dbReference type="Pfam" id="PF14108">
    <property type="entry name" value="ABA4-like"/>
    <property type="match status" value="1"/>
</dbReference>